<dbReference type="STRING" id="1802668.A2831_02740"/>
<comment type="caution">
    <text evidence="15">The sequence shown here is derived from an EMBL/GenBank/DDBJ whole genome shotgun (WGS) entry which is preliminary data.</text>
</comment>
<evidence type="ECO:0000256" key="13">
    <source>
        <dbReference type="SAM" id="Phobius"/>
    </source>
</evidence>
<gene>
    <name evidence="15" type="ORF">A2831_02740</name>
</gene>
<evidence type="ECO:0000256" key="5">
    <source>
        <dbReference type="ARBA" id="ARBA00022670"/>
    </source>
</evidence>
<dbReference type="InterPro" id="IPR044537">
    <property type="entry name" value="Rip2-like"/>
</dbReference>
<evidence type="ECO:0000256" key="3">
    <source>
        <dbReference type="ARBA" id="ARBA00007931"/>
    </source>
</evidence>
<evidence type="ECO:0000256" key="8">
    <source>
        <dbReference type="ARBA" id="ARBA00022801"/>
    </source>
</evidence>
<dbReference type="PANTHER" id="PTHR35864:SF1">
    <property type="entry name" value="ZINC METALLOPROTEASE YWHC-RELATED"/>
    <property type="match status" value="1"/>
</dbReference>
<feature type="transmembrane region" description="Helical" evidence="13">
    <location>
        <begin position="125"/>
        <end position="144"/>
    </location>
</feature>
<keyword evidence="5" id="KW-0645">Protease</keyword>
<feature type="transmembrane region" description="Helical" evidence="13">
    <location>
        <begin position="50"/>
        <end position="71"/>
    </location>
</feature>
<dbReference type="GO" id="GO:0005886">
    <property type="term" value="C:plasma membrane"/>
    <property type="evidence" value="ECO:0007669"/>
    <property type="project" value="UniProtKB-SubCell"/>
</dbReference>
<feature type="transmembrane region" description="Helical" evidence="13">
    <location>
        <begin position="6"/>
        <end position="29"/>
    </location>
</feature>
<dbReference type="Pfam" id="PF02163">
    <property type="entry name" value="Peptidase_M50"/>
    <property type="match status" value="2"/>
</dbReference>
<dbReference type="CDD" id="cd06158">
    <property type="entry name" value="S2P-M50_like_1"/>
    <property type="match status" value="1"/>
</dbReference>
<keyword evidence="8" id="KW-0378">Hydrolase</keyword>
<organism evidence="15 16">
    <name type="scientific">Candidatus Yanofskybacteria bacterium RIFCSPHIGHO2_01_FULL_44_17</name>
    <dbReference type="NCBI Taxonomy" id="1802668"/>
    <lineage>
        <taxon>Bacteria</taxon>
        <taxon>Candidatus Yanofskyibacteriota</taxon>
    </lineage>
</organism>
<dbReference type="GO" id="GO:0008237">
    <property type="term" value="F:metallopeptidase activity"/>
    <property type="evidence" value="ECO:0007669"/>
    <property type="project" value="UniProtKB-KW"/>
</dbReference>
<proteinExistence type="inferred from homology"/>
<dbReference type="Proteomes" id="UP000177507">
    <property type="component" value="Unassembled WGS sequence"/>
</dbReference>
<evidence type="ECO:0000256" key="12">
    <source>
        <dbReference type="ARBA" id="ARBA00023136"/>
    </source>
</evidence>
<evidence type="ECO:0000256" key="4">
    <source>
        <dbReference type="ARBA" id="ARBA00022475"/>
    </source>
</evidence>
<keyword evidence="6 13" id="KW-0812">Transmembrane</keyword>
<evidence type="ECO:0000256" key="9">
    <source>
        <dbReference type="ARBA" id="ARBA00022833"/>
    </source>
</evidence>
<dbReference type="AlphaFoldDB" id="A0A1F8ET88"/>
<keyword evidence="4" id="KW-1003">Cell membrane</keyword>
<evidence type="ECO:0000259" key="14">
    <source>
        <dbReference type="Pfam" id="PF02163"/>
    </source>
</evidence>
<keyword evidence="10 13" id="KW-1133">Transmembrane helix</keyword>
<evidence type="ECO:0000256" key="6">
    <source>
        <dbReference type="ARBA" id="ARBA00022692"/>
    </source>
</evidence>
<dbReference type="InterPro" id="IPR008915">
    <property type="entry name" value="Peptidase_M50"/>
</dbReference>
<dbReference type="GO" id="GO:0006508">
    <property type="term" value="P:proteolysis"/>
    <property type="evidence" value="ECO:0007669"/>
    <property type="project" value="UniProtKB-KW"/>
</dbReference>
<protein>
    <recommendedName>
        <fullName evidence="14">Peptidase M50 domain-containing protein</fullName>
    </recommendedName>
</protein>
<evidence type="ECO:0000256" key="7">
    <source>
        <dbReference type="ARBA" id="ARBA00022723"/>
    </source>
</evidence>
<evidence type="ECO:0000256" key="11">
    <source>
        <dbReference type="ARBA" id="ARBA00023049"/>
    </source>
</evidence>
<accession>A0A1F8ET88</accession>
<dbReference type="GO" id="GO:0046872">
    <property type="term" value="F:metal ion binding"/>
    <property type="evidence" value="ECO:0007669"/>
    <property type="project" value="UniProtKB-KW"/>
</dbReference>
<dbReference type="InterPro" id="IPR052348">
    <property type="entry name" value="Metallopeptidase_M50B"/>
</dbReference>
<name>A0A1F8ET88_9BACT</name>
<reference evidence="15 16" key="1">
    <citation type="journal article" date="2016" name="Nat. Commun.">
        <title>Thousands of microbial genomes shed light on interconnected biogeochemical processes in an aquifer system.</title>
        <authorList>
            <person name="Anantharaman K."/>
            <person name="Brown C.T."/>
            <person name="Hug L.A."/>
            <person name="Sharon I."/>
            <person name="Castelle C.J."/>
            <person name="Probst A.J."/>
            <person name="Thomas B.C."/>
            <person name="Singh A."/>
            <person name="Wilkins M.J."/>
            <person name="Karaoz U."/>
            <person name="Brodie E.L."/>
            <person name="Williams K.H."/>
            <person name="Hubbard S.S."/>
            <person name="Banfield J.F."/>
        </authorList>
    </citation>
    <scope>NUCLEOTIDE SEQUENCE [LARGE SCALE GENOMIC DNA]</scope>
</reference>
<keyword evidence="9" id="KW-0862">Zinc</keyword>
<keyword evidence="12 13" id="KW-0472">Membrane</keyword>
<keyword evidence="11" id="KW-0482">Metalloprotease</keyword>
<dbReference type="PANTHER" id="PTHR35864">
    <property type="entry name" value="ZINC METALLOPROTEASE MJ0611-RELATED"/>
    <property type="match status" value="1"/>
</dbReference>
<comment type="cofactor">
    <cofactor evidence="1">
        <name>Zn(2+)</name>
        <dbReference type="ChEBI" id="CHEBI:29105"/>
    </cofactor>
</comment>
<evidence type="ECO:0000256" key="2">
    <source>
        <dbReference type="ARBA" id="ARBA00004651"/>
    </source>
</evidence>
<evidence type="ECO:0000313" key="16">
    <source>
        <dbReference type="Proteomes" id="UP000177507"/>
    </source>
</evidence>
<keyword evidence="7" id="KW-0479">Metal-binding</keyword>
<comment type="subcellular location">
    <subcellularLocation>
        <location evidence="2">Cell membrane</location>
        <topology evidence="2">Multi-pass membrane protein</topology>
    </subcellularLocation>
</comment>
<feature type="transmembrane region" description="Helical" evidence="13">
    <location>
        <begin position="91"/>
        <end position="113"/>
    </location>
</feature>
<evidence type="ECO:0000256" key="1">
    <source>
        <dbReference type="ARBA" id="ARBA00001947"/>
    </source>
</evidence>
<evidence type="ECO:0000313" key="15">
    <source>
        <dbReference type="EMBL" id="OGN04061.1"/>
    </source>
</evidence>
<evidence type="ECO:0000256" key="10">
    <source>
        <dbReference type="ARBA" id="ARBA00022989"/>
    </source>
</evidence>
<sequence length="201" mass="22218">MVFGLFLYLIIIISAVFHEFMHGYAADYLGDPTAKSLGRLTLNPLKHMEFFGTFLLPLTLILMGGGFLGWAKPVPYNPANLSDKKFGSTKVAFAGPAANFLIAIVFGLALRFIGTQNILALAFSWVVYINLWLGFFNLIPVPPLDGSKLMMDLFPRSGIFQSRMMFGGIFLALIIAIFVMPYIAGGIYWLIAGSNFIAIRF</sequence>
<dbReference type="EMBL" id="MGJI01000026">
    <property type="protein sequence ID" value="OGN04061.1"/>
    <property type="molecule type" value="Genomic_DNA"/>
</dbReference>
<feature type="domain" description="Peptidase M50" evidence="14">
    <location>
        <begin position="8"/>
        <end position="112"/>
    </location>
</feature>
<feature type="transmembrane region" description="Helical" evidence="13">
    <location>
        <begin position="164"/>
        <end position="191"/>
    </location>
</feature>
<feature type="domain" description="Peptidase M50" evidence="14">
    <location>
        <begin position="121"/>
        <end position="164"/>
    </location>
</feature>
<comment type="similarity">
    <text evidence="3">Belongs to the peptidase M50B family.</text>
</comment>